<comment type="caution">
    <text evidence="1">The sequence shown here is derived from an EMBL/GenBank/DDBJ whole genome shotgun (WGS) entry which is preliminary data.</text>
</comment>
<dbReference type="Proteomes" id="UP000605013">
    <property type="component" value="Unassembled WGS sequence"/>
</dbReference>
<proteinExistence type="predicted"/>
<protein>
    <submittedName>
        <fullName evidence="1">Uncharacterized protein</fullName>
    </submittedName>
</protein>
<dbReference type="RefSeq" id="WP_202999709.1">
    <property type="nucleotide sequence ID" value="NZ_JAEMEF010000004.1"/>
</dbReference>
<keyword evidence="2" id="KW-1185">Reference proteome</keyword>
<evidence type="ECO:0000313" key="2">
    <source>
        <dbReference type="Proteomes" id="UP000605013"/>
    </source>
</evidence>
<accession>A0ABS1WK31</accession>
<evidence type="ECO:0000313" key="1">
    <source>
        <dbReference type="EMBL" id="MBL7559461.1"/>
    </source>
</evidence>
<sequence length="100" mass="11696">MKIYLKYIVFGLGLLSFNCKDNTVKTETTAQTTQLTEAEKTEIVTYYLINDRKLSENDFHEIIFLNDFVDGVKVIFYEGKDAFFGFKFSEALEYYNSNNK</sequence>
<reference evidence="1 2" key="1">
    <citation type="submission" date="2020-12" db="EMBL/GenBank/DDBJ databases">
        <title>Olleya sediminilitoris sp. nov., isolated from a tidal flat.</title>
        <authorList>
            <person name="Park S."/>
            <person name="Yoon J.-H."/>
        </authorList>
    </citation>
    <scope>NUCLEOTIDE SEQUENCE [LARGE SCALE GENOMIC DNA]</scope>
    <source>
        <strain evidence="1 2">YSTF-M6</strain>
    </source>
</reference>
<organism evidence="1 2">
    <name type="scientific">Olleya sediminilitoris</name>
    <dbReference type="NCBI Taxonomy" id="2795739"/>
    <lineage>
        <taxon>Bacteria</taxon>
        <taxon>Pseudomonadati</taxon>
        <taxon>Bacteroidota</taxon>
        <taxon>Flavobacteriia</taxon>
        <taxon>Flavobacteriales</taxon>
        <taxon>Flavobacteriaceae</taxon>
    </lineage>
</organism>
<name>A0ABS1WK31_9FLAO</name>
<gene>
    <name evidence="1" type="ORF">JAO71_06535</name>
</gene>
<dbReference type="EMBL" id="JAEMEF010000004">
    <property type="protein sequence ID" value="MBL7559461.1"/>
    <property type="molecule type" value="Genomic_DNA"/>
</dbReference>